<dbReference type="OrthoDB" id="1403615at2"/>
<dbReference type="InterPro" id="IPR006664">
    <property type="entry name" value="OMP_bac"/>
</dbReference>
<evidence type="ECO:0000256" key="4">
    <source>
        <dbReference type="PROSITE-ProRule" id="PRU00473"/>
    </source>
</evidence>
<dbReference type="Gene3D" id="2.60.40.1120">
    <property type="entry name" value="Carboxypeptidase-like, regulatory domain"/>
    <property type="match status" value="1"/>
</dbReference>
<dbReference type="InterPro" id="IPR036737">
    <property type="entry name" value="OmpA-like_sf"/>
</dbReference>
<feature type="signal peptide" evidence="5">
    <location>
        <begin position="1"/>
        <end position="19"/>
    </location>
</feature>
<dbReference type="Gene3D" id="2.120.10.30">
    <property type="entry name" value="TolB, C-terminal domain"/>
    <property type="match status" value="1"/>
</dbReference>
<evidence type="ECO:0000256" key="1">
    <source>
        <dbReference type="ARBA" id="ARBA00004442"/>
    </source>
</evidence>
<dbReference type="InterPro" id="IPR050330">
    <property type="entry name" value="Bact_OuterMem_StrucFunc"/>
</dbReference>
<dbReference type="GO" id="GO:0009279">
    <property type="term" value="C:cell outer membrane"/>
    <property type="evidence" value="ECO:0007669"/>
    <property type="project" value="UniProtKB-SubCell"/>
</dbReference>
<dbReference type="InterPro" id="IPR008969">
    <property type="entry name" value="CarboxyPept-like_regulatory"/>
</dbReference>
<dbReference type="InterPro" id="IPR006665">
    <property type="entry name" value="OmpA-like"/>
</dbReference>
<organism evidence="7 8">
    <name type="scientific">Dokdonia pacifica</name>
    <dbReference type="NCBI Taxonomy" id="1627892"/>
    <lineage>
        <taxon>Bacteria</taxon>
        <taxon>Pseudomonadati</taxon>
        <taxon>Bacteroidota</taxon>
        <taxon>Flavobacteriia</taxon>
        <taxon>Flavobacteriales</taxon>
        <taxon>Flavobacteriaceae</taxon>
        <taxon>Dokdonia</taxon>
    </lineage>
</organism>
<keyword evidence="5" id="KW-0732">Signal</keyword>
<reference evidence="7 8" key="1">
    <citation type="submission" date="2017-06" db="EMBL/GenBank/DDBJ databases">
        <authorList>
            <person name="Kim H.J."/>
            <person name="Triplett B.A."/>
        </authorList>
    </citation>
    <scope>NUCLEOTIDE SEQUENCE [LARGE SCALE GENOMIC DNA]</scope>
    <source>
        <strain evidence="7 8">DSM 25597</strain>
    </source>
</reference>
<dbReference type="Pfam" id="PF13620">
    <property type="entry name" value="CarboxypepD_reg"/>
    <property type="match status" value="1"/>
</dbReference>
<dbReference type="SUPFAM" id="SSF82171">
    <property type="entry name" value="DPP6 N-terminal domain-like"/>
    <property type="match status" value="1"/>
</dbReference>
<protein>
    <submittedName>
        <fullName evidence="7">WD40-like Beta Propeller Repeat</fullName>
    </submittedName>
</protein>
<gene>
    <name evidence="7" type="ORF">SAMN06265376_101188</name>
</gene>
<evidence type="ECO:0000256" key="2">
    <source>
        <dbReference type="ARBA" id="ARBA00023136"/>
    </source>
</evidence>
<dbReference type="AlphaFoldDB" id="A0A238VPZ7"/>
<feature type="chain" id="PRO_5013212232" evidence="5">
    <location>
        <begin position="20"/>
        <end position="536"/>
    </location>
</feature>
<evidence type="ECO:0000259" key="6">
    <source>
        <dbReference type="PROSITE" id="PS51123"/>
    </source>
</evidence>
<feature type="domain" description="OmpA-like" evidence="6">
    <location>
        <begin position="418"/>
        <end position="536"/>
    </location>
</feature>
<keyword evidence="3" id="KW-0998">Cell outer membrane</keyword>
<dbReference type="PANTHER" id="PTHR30329:SF21">
    <property type="entry name" value="LIPOPROTEIN YIAD-RELATED"/>
    <property type="match status" value="1"/>
</dbReference>
<dbReference type="RefSeq" id="WP_089369557.1">
    <property type="nucleotide sequence ID" value="NZ_BMEP01000002.1"/>
</dbReference>
<dbReference type="InterPro" id="IPR011659">
    <property type="entry name" value="WD40"/>
</dbReference>
<dbReference type="InterPro" id="IPR011042">
    <property type="entry name" value="6-blade_b-propeller_TolB-like"/>
</dbReference>
<dbReference type="Pfam" id="PF00691">
    <property type="entry name" value="OmpA"/>
    <property type="match status" value="1"/>
</dbReference>
<dbReference type="SUPFAM" id="SSF49464">
    <property type="entry name" value="Carboxypeptidase regulatory domain-like"/>
    <property type="match status" value="1"/>
</dbReference>
<accession>A0A238VPZ7</accession>
<dbReference type="EMBL" id="FZNY01000001">
    <property type="protein sequence ID" value="SNR36442.1"/>
    <property type="molecule type" value="Genomic_DNA"/>
</dbReference>
<sequence length="536" mass="59926">MKLLVNTIFALLLAIQIQAQESLDSGQDVASLEQEIAIINSDPDIGNNGFKFETFTTGINSKYSDYGVGFFKEKFISFSARKIGALAKIDPNTKEPYTKLYCSDITYEWDLRRPLLFSHILNKGENLGTISFSKEGDRIYFSKSIKEDSKTFQLYTAIMNPKVEGEWINITALPFNNTSYSIENPHLSKDGETLYFSSNMPEAIGGYDIFKVKVKSDGTYGPVERIEGSVNTVLDEKFPHTSLDNKYLYFSSNGHNSMGGFDIFRSRNAALSYVATRNLGNTINSNKDEIAYIPATKTVGYFTSDREGGKGGYDIYKIREYVVEQNVAGIVRDTETQIPLADATIVLLDANGEEVATVNSNNDGEYSFPVDAFLDYTILAYKEGFERNSTSFDTNTNLVATFETDITLDAKAAEIVETEEKTFIKIDNILFDFNSDQIKDISTITLNTVVTTLTQNPDIKIDIKAHTDIQGSDTYNLKLSKKRAASAMNYILSKGISQDRLTSEGYGESQPLIDCTTCSDAQHEMNRRVEFIIVRD</sequence>
<dbReference type="PROSITE" id="PS51123">
    <property type="entry name" value="OMPA_2"/>
    <property type="match status" value="1"/>
</dbReference>
<dbReference type="SUPFAM" id="SSF103088">
    <property type="entry name" value="OmpA-like"/>
    <property type="match status" value="1"/>
</dbReference>
<dbReference type="PRINTS" id="PR01021">
    <property type="entry name" value="OMPADOMAIN"/>
</dbReference>
<keyword evidence="8" id="KW-1185">Reference proteome</keyword>
<evidence type="ECO:0000313" key="8">
    <source>
        <dbReference type="Proteomes" id="UP000198379"/>
    </source>
</evidence>
<name>A0A238VPZ7_9FLAO</name>
<dbReference type="Proteomes" id="UP000198379">
    <property type="component" value="Unassembled WGS sequence"/>
</dbReference>
<keyword evidence="2 4" id="KW-0472">Membrane</keyword>
<dbReference type="Gene3D" id="3.30.1330.60">
    <property type="entry name" value="OmpA-like domain"/>
    <property type="match status" value="1"/>
</dbReference>
<evidence type="ECO:0000256" key="3">
    <source>
        <dbReference type="ARBA" id="ARBA00023237"/>
    </source>
</evidence>
<comment type="subcellular location">
    <subcellularLocation>
        <location evidence="1">Cell outer membrane</location>
    </subcellularLocation>
</comment>
<dbReference type="PANTHER" id="PTHR30329">
    <property type="entry name" value="STATOR ELEMENT OF FLAGELLAR MOTOR COMPLEX"/>
    <property type="match status" value="1"/>
</dbReference>
<proteinExistence type="predicted"/>
<evidence type="ECO:0000256" key="5">
    <source>
        <dbReference type="SAM" id="SignalP"/>
    </source>
</evidence>
<dbReference type="CDD" id="cd07185">
    <property type="entry name" value="OmpA_C-like"/>
    <property type="match status" value="1"/>
</dbReference>
<evidence type="ECO:0000313" key="7">
    <source>
        <dbReference type="EMBL" id="SNR36442.1"/>
    </source>
</evidence>
<dbReference type="Pfam" id="PF07676">
    <property type="entry name" value="PD40"/>
    <property type="match status" value="2"/>
</dbReference>